<feature type="chain" id="PRO_5030926158" description="Outer membrane beta-barrel protein" evidence="1">
    <location>
        <begin position="39"/>
        <end position="494"/>
    </location>
</feature>
<organism evidence="2 3">
    <name type="scientific">Mycoplana azooxidifex</name>
    <dbReference type="NCBI Taxonomy" id="1636188"/>
    <lineage>
        <taxon>Bacteria</taxon>
        <taxon>Pseudomonadati</taxon>
        <taxon>Pseudomonadota</taxon>
        <taxon>Alphaproteobacteria</taxon>
        <taxon>Hyphomicrobiales</taxon>
        <taxon>Rhizobiaceae</taxon>
        <taxon>Mycoplana</taxon>
    </lineage>
</organism>
<proteinExistence type="predicted"/>
<evidence type="ECO:0008006" key="4">
    <source>
        <dbReference type="Google" id="ProtNLM"/>
    </source>
</evidence>
<accession>A0A7W6D9U2</accession>
<name>A0A7W6D9U2_9HYPH</name>
<dbReference type="AlphaFoldDB" id="A0A7W6D9U2"/>
<comment type="caution">
    <text evidence="2">The sequence shown here is derived from an EMBL/GenBank/DDBJ whole genome shotgun (WGS) entry which is preliminary data.</text>
</comment>
<keyword evidence="1" id="KW-0732">Signal</keyword>
<dbReference type="Pfam" id="PF10082">
    <property type="entry name" value="BBP2_2"/>
    <property type="match status" value="1"/>
</dbReference>
<dbReference type="RefSeq" id="WP_183804638.1">
    <property type="nucleotide sequence ID" value="NZ_JACIEE010000005.1"/>
</dbReference>
<dbReference type="Proteomes" id="UP000574761">
    <property type="component" value="Unassembled WGS sequence"/>
</dbReference>
<protein>
    <recommendedName>
        <fullName evidence="4">Outer membrane beta-barrel protein</fullName>
    </recommendedName>
</protein>
<feature type="signal peptide" evidence="1">
    <location>
        <begin position="1"/>
        <end position="38"/>
    </location>
</feature>
<evidence type="ECO:0000256" key="1">
    <source>
        <dbReference type="SAM" id="SignalP"/>
    </source>
</evidence>
<dbReference type="InterPro" id="IPR018759">
    <property type="entry name" value="BBP2_2"/>
</dbReference>
<reference evidence="2 3" key="1">
    <citation type="submission" date="2020-08" db="EMBL/GenBank/DDBJ databases">
        <title>Genomic Encyclopedia of Type Strains, Phase IV (KMG-IV): sequencing the most valuable type-strain genomes for metagenomic binning, comparative biology and taxonomic classification.</title>
        <authorList>
            <person name="Goeker M."/>
        </authorList>
    </citation>
    <scope>NUCLEOTIDE SEQUENCE [LARGE SCALE GENOMIC DNA]</scope>
    <source>
        <strain evidence="2 3">DSM 100211</strain>
    </source>
</reference>
<evidence type="ECO:0000313" key="3">
    <source>
        <dbReference type="Proteomes" id="UP000574761"/>
    </source>
</evidence>
<dbReference type="SUPFAM" id="SSF56935">
    <property type="entry name" value="Porins"/>
    <property type="match status" value="1"/>
</dbReference>
<sequence>MAYRHDKPDTVRQIAPPHRKAAGVLVVATLLAVAPVHAQEADPSALGTVEPIGTAASLQALDAAATAAPQGASFAAPAPTAPAAPDAIETKAVEAAPDAGRQNLPTASVEGFRAGGVPYSEDPPGIGIGTFTLRPSISQGIGYERTKTGDQTDTRSFSTTTLRGSLVSDWSRHQLTIDGAGTYERNFTSSDNTEPELDIGADLRLDLSDQTTADLTAGYSLEREDMADPNAISGAAVQSAVQTFSGGARIQRDFGLIRGTLGGTVDRETYGDVELSDGSELSQKDRNTTTGILTARIGYEISPALIPFVEASGGRVRYDEERDSSGYARSGDLYAGRAGVELDLGEKLRGELGIGFDRQTFDDDRLKAINAFAADGAVDWSPQRGTNVNLGLRTSIEPSTAPGESGYVSYLASSEITQDVRSNLVARLTGSYEWRDFQTASASDQNVYIVGTGLAWNFNRYVALSGDVSYELTTQKNTEDTGVTRAGLGLVLRR</sequence>
<evidence type="ECO:0000313" key="2">
    <source>
        <dbReference type="EMBL" id="MBB3977321.1"/>
    </source>
</evidence>
<dbReference type="EMBL" id="JACIEE010000005">
    <property type="protein sequence ID" value="MBB3977321.1"/>
    <property type="molecule type" value="Genomic_DNA"/>
</dbReference>
<gene>
    <name evidence="2" type="ORF">GGQ64_002527</name>
</gene>
<keyword evidence="3" id="KW-1185">Reference proteome</keyword>